<sequence length="233" mass="24927">MTEDVPLAPGVPECNGSVAPEKGPPQADGIADGIAGAVGTVPCMDVSTDALLMKGNVEESRNALGEDTARGDIDGEEHCGERREENDAARQQGTAEPQDAGTGSEELQEGQRVLGAAETPSGSAEQRGIDAEDEEEEEEEGEDTEEDEVQVVELQPGSGEASRQQQEGGTEPFPPSSPGCNTAERGEEQHPGSGKKNDISRHSYSRYNTISYRKIRKGNTKQRIDEFESMMHL</sequence>
<dbReference type="EMBL" id="WBMW01000895">
    <property type="protein sequence ID" value="NXC39244.1"/>
    <property type="molecule type" value="Genomic_DNA"/>
</dbReference>
<proteinExistence type="predicted"/>
<evidence type="ECO:0000256" key="7">
    <source>
        <dbReference type="ARBA" id="ARBA00025213"/>
    </source>
</evidence>
<dbReference type="PANTHER" id="PTHR47137">
    <property type="entry name" value="ERMIN"/>
    <property type="match status" value="1"/>
</dbReference>
<dbReference type="InterPro" id="IPR008954">
    <property type="entry name" value="Moesin_tail_sf"/>
</dbReference>
<keyword evidence="4" id="KW-0597">Phosphoprotein</keyword>
<dbReference type="OrthoDB" id="9947518at2759"/>
<comment type="subunit">
    <text evidence="2">Binds actin.</text>
</comment>
<feature type="region of interest" description="Disordered" evidence="10">
    <location>
        <begin position="1"/>
        <end position="31"/>
    </location>
</feature>
<dbReference type="GO" id="GO:0001763">
    <property type="term" value="P:morphogenesis of a branching structure"/>
    <property type="evidence" value="ECO:0007669"/>
    <property type="project" value="TreeGrafter"/>
</dbReference>
<comment type="function">
    <text evidence="7">Plays a role in cytoskeletal rearrangements during the late wrapping and/or compaction phases of myelinogenesis as well as in maintenance and stability of myelin sheath in the adult. May play an important role in late-stage oligodendroglia maturation, myelin/Ranvier node formation during CNS development, and in the maintenance and plasticity of related structures in the mature CNS.</text>
</comment>
<evidence type="ECO:0000256" key="2">
    <source>
        <dbReference type="ARBA" id="ARBA00011216"/>
    </source>
</evidence>
<protein>
    <recommendedName>
        <fullName evidence="8">Ermin</fullName>
    </recommendedName>
    <alternativeName>
        <fullName evidence="9">Juxtanodin</fullName>
    </alternativeName>
</protein>
<evidence type="ECO:0000256" key="8">
    <source>
        <dbReference type="ARBA" id="ARBA00026168"/>
    </source>
</evidence>
<dbReference type="GO" id="GO:0070062">
    <property type="term" value="C:extracellular exosome"/>
    <property type="evidence" value="ECO:0007669"/>
    <property type="project" value="TreeGrafter"/>
</dbReference>
<evidence type="ECO:0000256" key="1">
    <source>
        <dbReference type="ARBA" id="ARBA00004245"/>
    </source>
</evidence>
<dbReference type="AlphaFoldDB" id="A0A851NH57"/>
<comment type="subcellular location">
    <subcellularLocation>
        <location evidence="1">Cytoplasm</location>
        <location evidence="1">Cytoskeleton</location>
    </subcellularLocation>
</comment>
<gene>
    <name evidence="11" type="primary">Ermn</name>
    <name evidence="11" type="ORF">PENPIL_R14001</name>
</gene>
<feature type="compositionally biased region" description="Basic and acidic residues" evidence="10">
    <location>
        <begin position="184"/>
        <end position="201"/>
    </location>
</feature>
<dbReference type="GO" id="GO:0007015">
    <property type="term" value="P:actin filament organization"/>
    <property type="evidence" value="ECO:0007669"/>
    <property type="project" value="InterPro"/>
</dbReference>
<dbReference type="GO" id="GO:0043209">
    <property type="term" value="C:myelin sheath"/>
    <property type="evidence" value="ECO:0007669"/>
    <property type="project" value="TreeGrafter"/>
</dbReference>
<dbReference type="Proteomes" id="UP000613066">
    <property type="component" value="Unassembled WGS sequence"/>
</dbReference>
<evidence type="ECO:0000256" key="3">
    <source>
        <dbReference type="ARBA" id="ARBA00022490"/>
    </source>
</evidence>
<dbReference type="InterPro" id="IPR045346">
    <property type="entry name" value="Ermin"/>
</dbReference>
<feature type="non-terminal residue" evidence="11">
    <location>
        <position position="233"/>
    </location>
</feature>
<dbReference type="PANTHER" id="PTHR47137:SF1">
    <property type="entry name" value="ERMIN"/>
    <property type="match status" value="1"/>
</dbReference>
<feature type="compositionally biased region" description="Acidic residues" evidence="10">
    <location>
        <begin position="131"/>
        <end position="150"/>
    </location>
</feature>
<keyword evidence="12" id="KW-1185">Reference proteome</keyword>
<evidence type="ECO:0000256" key="6">
    <source>
        <dbReference type="ARBA" id="ARBA00023212"/>
    </source>
</evidence>
<dbReference type="GO" id="GO:0008360">
    <property type="term" value="P:regulation of cell shape"/>
    <property type="evidence" value="ECO:0007669"/>
    <property type="project" value="InterPro"/>
</dbReference>
<dbReference type="GO" id="GO:0005938">
    <property type="term" value="C:cell cortex"/>
    <property type="evidence" value="ECO:0007669"/>
    <property type="project" value="TreeGrafter"/>
</dbReference>
<evidence type="ECO:0000313" key="12">
    <source>
        <dbReference type="Proteomes" id="UP000613066"/>
    </source>
</evidence>
<dbReference type="Pfam" id="PF20491">
    <property type="entry name" value="Ermin"/>
    <property type="match status" value="1"/>
</dbReference>
<dbReference type="GO" id="GO:0005856">
    <property type="term" value="C:cytoskeleton"/>
    <property type="evidence" value="ECO:0007669"/>
    <property type="project" value="UniProtKB-SubCell"/>
</dbReference>
<evidence type="ECO:0000256" key="10">
    <source>
        <dbReference type="SAM" id="MobiDB-lite"/>
    </source>
</evidence>
<evidence type="ECO:0000313" key="11">
    <source>
        <dbReference type="EMBL" id="NXC39244.1"/>
    </source>
</evidence>
<keyword evidence="5" id="KW-0009">Actin-binding</keyword>
<accession>A0A851NH57</accession>
<dbReference type="GO" id="GO:0033270">
    <property type="term" value="C:paranode region of axon"/>
    <property type="evidence" value="ECO:0007669"/>
    <property type="project" value="TreeGrafter"/>
</dbReference>
<comment type="caution">
    <text evidence="11">The sequence shown here is derived from an EMBL/GenBank/DDBJ whole genome shotgun (WGS) entry which is preliminary data.</text>
</comment>
<feature type="compositionally biased region" description="Basic and acidic residues" evidence="10">
    <location>
        <begin position="67"/>
        <end position="88"/>
    </location>
</feature>
<feature type="region of interest" description="Disordered" evidence="10">
    <location>
        <begin position="61"/>
        <end position="206"/>
    </location>
</feature>
<dbReference type="Gene3D" id="6.10.360.10">
    <property type="match status" value="1"/>
</dbReference>
<feature type="non-terminal residue" evidence="11">
    <location>
        <position position="1"/>
    </location>
</feature>
<keyword evidence="3" id="KW-0963">Cytoplasm</keyword>
<dbReference type="SUPFAM" id="SSF48678">
    <property type="entry name" value="Moesin tail domain"/>
    <property type="match status" value="1"/>
</dbReference>
<name>A0A851NH57_9GALL</name>
<keyword evidence="6" id="KW-0206">Cytoskeleton</keyword>
<dbReference type="GO" id="GO:0030175">
    <property type="term" value="C:filopodium"/>
    <property type="evidence" value="ECO:0007669"/>
    <property type="project" value="TreeGrafter"/>
</dbReference>
<evidence type="ECO:0000256" key="5">
    <source>
        <dbReference type="ARBA" id="ARBA00023203"/>
    </source>
</evidence>
<dbReference type="GO" id="GO:0043025">
    <property type="term" value="C:neuronal cell body"/>
    <property type="evidence" value="ECO:0007669"/>
    <property type="project" value="TreeGrafter"/>
</dbReference>
<dbReference type="GO" id="GO:0033269">
    <property type="term" value="C:internode region of axon"/>
    <property type="evidence" value="ECO:0007669"/>
    <property type="project" value="TreeGrafter"/>
</dbReference>
<dbReference type="GO" id="GO:0031344">
    <property type="term" value="P:regulation of cell projection organization"/>
    <property type="evidence" value="ECO:0007669"/>
    <property type="project" value="TreeGrafter"/>
</dbReference>
<organism evidence="11 12">
    <name type="scientific">Penelope pileata</name>
    <dbReference type="NCBI Taxonomy" id="1118817"/>
    <lineage>
        <taxon>Eukaryota</taxon>
        <taxon>Metazoa</taxon>
        <taxon>Chordata</taxon>
        <taxon>Craniata</taxon>
        <taxon>Vertebrata</taxon>
        <taxon>Euteleostomi</taxon>
        <taxon>Archelosauria</taxon>
        <taxon>Archosauria</taxon>
        <taxon>Dinosauria</taxon>
        <taxon>Saurischia</taxon>
        <taxon>Theropoda</taxon>
        <taxon>Coelurosauria</taxon>
        <taxon>Aves</taxon>
        <taxon>Neognathae</taxon>
        <taxon>Galloanserae</taxon>
        <taxon>Galliformes</taxon>
        <taxon>Cracidae</taxon>
        <taxon>Penelope</taxon>
    </lineage>
</organism>
<evidence type="ECO:0000256" key="4">
    <source>
        <dbReference type="ARBA" id="ARBA00022553"/>
    </source>
</evidence>
<evidence type="ECO:0000256" key="9">
    <source>
        <dbReference type="ARBA" id="ARBA00031224"/>
    </source>
</evidence>
<reference evidence="11" key="1">
    <citation type="submission" date="2019-09" db="EMBL/GenBank/DDBJ databases">
        <title>Bird 10,000 Genomes (B10K) Project - Family phase.</title>
        <authorList>
            <person name="Zhang G."/>
        </authorList>
    </citation>
    <scope>NUCLEOTIDE SEQUENCE</scope>
    <source>
        <strain evidence="11">B10K-DU-001-08</strain>
        <tissue evidence="11">Muscle</tissue>
    </source>
</reference>
<dbReference type="GO" id="GO:0051015">
    <property type="term" value="F:actin filament binding"/>
    <property type="evidence" value="ECO:0007669"/>
    <property type="project" value="InterPro"/>
</dbReference>